<evidence type="ECO:0000256" key="1">
    <source>
        <dbReference type="ARBA" id="ARBA00022679"/>
    </source>
</evidence>
<dbReference type="RefSeq" id="WP_090270571.1">
    <property type="nucleotide sequence ID" value="NZ_FOEP01000012.1"/>
</dbReference>
<reference evidence="2 3" key="1">
    <citation type="submission" date="2016-10" db="EMBL/GenBank/DDBJ databases">
        <authorList>
            <person name="de Groot N.N."/>
        </authorList>
    </citation>
    <scope>NUCLEOTIDE SEQUENCE [LARGE SCALE GENOMIC DNA]</scope>
    <source>
        <strain evidence="2 3">DSM 22007</strain>
    </source>
</reference>
<organism evidence="2 3">
    <name type="scientific">Thalassovita taeanensis</name>
    <dbReference type="NCBI Taxonomy" id="657014"/>
    <lineage>
        <taxon>Bacteria</taxon>
        <taxon>Pseudomonadati</taxon>
        <taxon>Pseudomonadota</taxon>
        <taxon>Alphaproteobacteria</taxon>
        <taxon>Rhodobacterales</taxon>
        <taxon>Roseobacteraceae</taxon>
        <taxon>Thalassovita</taxon>
    </lineage>
</organism>
<dbReference type="PANTHER" id="PTHR48207:SF3">
    <property type="entry name" value="SUCCINATE--HYDROXYMETHYLGLUTARATE COA-TRANSFERASE"/>
    <property type="match status" value="1"/>
</dbReference>
<sequence>MTQAPTAAALQGLRVIDMTRVIAGPYATQTFGDLGAEVIKIERPGEGDDVRRVGPPWIEGREGNLSTYFMAVNRNKQSVALDFAQPEGADLLRQLIKDADILVENFRPGTLAKYGLGYDDLKQLNPRLIYCSVSGFGQTGPYASRSGYDYLAQAMAGAMTVTGLPDGEPGGGPLRVGIPMADIFAGMQATVAVLAALHHRTATGEGQAIDVSLFDAQFATMLNPAACWLNAGQELPRTGNDHPSAAPYGVYPVDDGHILIATFNDREFVRLAAALGHAEWSTDDRFSSNGARVANRAALKQCVTDALKGKTRAEWVDHLNKATVSCGPINAMPDLETDPHVIDRDMIVEMEHPVLGKIRAPASAFRMTKTPPTYRTAPPLVGENTDEVLHRLLGLTPAELTALRAKQIV</sequence>
<dbReference type="InterPro" id="IPR050483">
    <property type="entry name" value="CoA-transferase_III_domain"/>
</dbReference>
<evidence type="ECO:0000313" key="2">
    <source>
        <dbReference type="EMBL" id="SEQ73551.1"/>
    </source>
</evidence>
<dbReference type="EMBL" id="FOEP01000012">
    <property type="protein sequence ID" value="SEQ73551.1"/>
    <property type="molecule type" value="Genomic_DNA"/>
</dbReference>
<dbReference type="InterPro" id="IPR023606">
    <property type="entry name" value="CoA-Trfase_III_dom_1_sf"/>
</dbReference>
<dbReference type="Gene3D" id="3.30.1540.10">
    <property type="entry name" value="formyl-coa transferase, domain 3"/>
    <property type="match status" value="1"/>
</dbReference>
<protein>
    <submittedName>
        <fullName evidence="2">Crotonobetainyl-CoA:carnitine CoA-transferase CaiB</fullName>
    </submittedName>
</protein>
<accession>A0A1H9IFP5</accession>
<dbReference type="Proteomes" id="UP000198634">
    <property type="component" value="Unassembled WGS sequence"/>
</dbReference>
<dbReference type="Gene3D" id="3.40.50.10540">
    <property type="entry name" value="Crotonobetainyl-coa:carnitine coa-transferase, domain 1"/>
    <property type="match status" value="1"/>
</dbReference>
<dbReference type="STRING" id="657014.SAMN04488092_11221"/>
<dbReference type="GO" id="GO:0008410">
    <property type="term" value="F:CoA-transferase activity"/>
    <property type="evidence" value="ECO:0007669"/>
    <property type="project" value="TreeGrafter"/>
</dbReference>
<evidence type="ECO:0000313" key="3">
    <source>
        <dbReference type="Proteomes" id="UP000198634"/>
    </source>
</evidence>
<name>A0A1H9IFP5_9RHOB</name>
<dbReference type="Pfam" id="PF02515">
    <property type="entry name" value="CoA_transf_3"/>
    <property type="match status" value="1"/>
</dbReference>
<proteinExistence type="predicted"/>
<gene>
    <name evidence="2" type="ORF">SAMN04488092_11221</name>
</gene>
<dbReference type="OrthoDB" id="7208981at2"/>
<dbReference type="SUPFAM" id="SSF89796">
    <property type="entry name" value="CoA-transferase family III (CaiB/BaiF)"/>
    <property type="match status" value="1"/>
</dbReference>
<dbReference type="AlphaFoldDB" id="A0A1H9IFP5"/>
<keyword evidence="3" id="KW-1185">Reference proteome</keyword>
<dbReference type="PANTHER" id="PTHR48207">
    <property type="entry name" value="SUCCINATE--HYDROXYMETHYLGLUTARATE COA-TRANSFERASE"/>
    <property type="match status" value="1"/>
</dbReference>
<dbReference type="InterPro" id="IPR003673">
    <property type="entry name" value="CoA-Trfase_fam_III"/>
</dbReference>
<keyword evidence="1 2" id="KW-0808">Transferase</keyword>
<dbReference type="InterPro" id="IPR044855">
    <property type="entry name" value="CoA-Trfase_III_dom3_sf"/>
</dbReference>